<evidence type="ECO:0000259" key="4">
    <source>
        <dbReference type="Pfam" id="PF07804"/>
    </source>
</evidence>
<keyword evidence="3" id="KW-0418">Kinase</keyword>
<dbReference type="RefSeq" id="WP_278317159.1">
    <property type="nucleotide sequence ID" value="NZ_CP121464.1"/>
</dbReference>
<gene>
    <name evidence="5" type="ORF">P9875_27450</name>
</gene>
<organism evidence="5 6">
    <name type="scientific">Janthinobacterium rivuli</name>
    <dbReference type="NCBI Taxonomy" id="2751478"/>
    <lineage>
        <taxon>Bacteria</taxon>
        <taxon>Pseudomonadati</taxon>
        <taxon>Pseudomonadota</taxon>
        <taxon>Betaproteobacteria</taxon>
        <taxon>Burkholderiales</taxon>
        <taxon>Oxalobacteraceae</taxon>
        <taxon>Janthinobacterium</taxon>
    </lineage>
</organism>
<protein>
    <submittedName>
        <fullName evidence="5">HipA domain-containing protein</fullName>
    </submittedName>
</protein>
<dbReference type="InterPro" id="IPR052028">
    <property type="entry name" value="HipA_Ser/Thr_kinase"/>
</dbReference>
<evidence type="ECO:0000256" key="3">
    <source>
        <dbReference type="ARBA" id="ARBA00022777"/>
    </source>
</evidence>
<dbReference type="PANTHER" id="PTHR37419">
    <property type="entry name" value="SERINE/THREONINE-PROTEIN KINASE TOXIN HIPA"/>
    <property type="match status" value="1"/>
</dbReference>
<keyword evidence="6" id="KW-1185">Reference proteome</keyword>
<evidence type="ECO:0000256" key="1">
    <source>
        <dbReference type="ARBA" id="ARBA00010164"/>
    </source>
</evidence>
<name>A0ABY8I394_9BURK</name>
<evidence type="ECO:0000256" key="2">
    <source>
        <dbReference type="ARBA" id="ARBA00022679"/>
    </source>
</evidence>
<comment type="similarity">
    <text evidence="1">Belongs to the HipA Ser/Thr kinase family.</text>
</comment>
<evidence type="ECO:0000313" key="5">
    <source>
        <dbReference type="EMBL" id="WFR79379.1"/>
    </source>
</evidence>
<dbReference type="Pfam" id="PF07804">
    <property type="entry name" value="HipA_C"/>
    <property type="match status" value="1"/>
</dbReference>
<dbReference type="Proteomes" id="UP001219584">
    <property type="component" value="Chromosome"/>
</dbReference>
<feature type="domain" description="HipA-like C-terminal" evidence="4">
    <location>
        <begin position="148"/>
        <end position="337"/>
    </location>
</feature>
<proteinExistence type="inferred from homology"/>
<reference evidence="5 6" key="1">
    <citation type="submission" date="2023-04" db="EMBL/GenBank/DDBJ databases">
        <title>Nanopore sequencing of Janthinobacterium from water.</title>
        <authorList>
            <person name="Ciuchcinski K."/>
            <person name="Rokowska A."/>
            <person name="Dziewit L."/>
        </authorList>
    </citation>
    <scope>NUCLEOTIDE SEQUENCE [LARGE SCALE GENOMIC DNA]</scope>
    <source>
        <strain evidence="5 6">DEMB2</strain>
    </source>
</reference>
<dbReference type="InterPro" id="IPR012893">
    <property type="entry name" value="HipA-like_C"/>
</dbReference>
<accession>A0ABY8I394</accession>
<dbReference type="PANTHER" id="PTHR37419:SF8">
    <property type="entry name" value="TOXIN YJJJ"/>
    <property type="match status" value="1"/>
</dbReference>
<dbReference type="EMBL" id="CP121464">
    <property type="protein sequence ID" value="WFR79379.1"/>
    <property type="molecule type" value="Genomic_DNA"/>
</dbReference>
<evidence type="ECO:0000313" key="6">
    <source>
        <dbReference type="Proteomes" id="UP001219584"/>
    </source>
</evidence>
<sequence length="412" mass="45848">MLTLLEPAGGNPRTATLFEYDLDYAFEKKVEPVSLRFPVTADMQKLAQWPAFVFDLIPQGSGRAYLLGQLQLADGPAADFPLMCAGAFNPIGCVRVAEAVQYYEQHLARHETDTPMHGLSLEDIIGRGEAFHERMLVHSMLAAGSLGVQGAAPKYLLTTDHEGMWHADGALADERAAAHFIVKRARGKTPSDDKVLRNEAAYMRVASAMGLRTAGELRYQEDTLFIPRFDRIVRDGKVLRLHQESAASLAGIVGFEASPSQFELLQALRAVVSDKTTETVEFLKRDILNLAMRNTDNHARNTAVQKIGANVRLTPLFDFAPMYLDPAGIARAARWYHPVSKKELHAWPAILAAMDIADVERNHIQVELYRFGQRLVELERRMLQAGVDDDIVAFLRPHIAMQIEQLSALGEH</sequence>
<keyword evidence="2" id="KW-0808">Transferase</keyword>